<proteinExistence type="predicted"/>
<keyword evidence="2" id="KW-0238">DNA-binding</keyword>
<dbReference type="SUPFAM" id="SSF55781">
    <property type="entry name" value="GAF domain-like"/>
    <property type="match status" value="1"/>
</dbReference>
<dbReference type="PANTHER" id="PTHR30136:SF34">
    <property type="entry name" value="TRANSCRIPTIONAL REGULATOR"/>
    <property type="match status" value="1"/>
</dbReference>
<dbReference type="GO" id="GO:0003700">
    <property type="term" value="F:DNA-binding transcription factor activity"/>
    <property type="evidence" value="ECO:0007669"/>
    <property type="project" value="TreeGrafter"/>
</dbReference>
<keyword evidence="1" id="KW-0805">Transcription regulation</keyword>
<keyword evidence="7" id="KW-1185">Reference proteome</keyword>
<dbReference type="GO" id="GO:0003677">
    <property type="term" value="F:DNA binding"/>
    <property type="evidence" value="ECO:0007669"/>
    <property type="project" value="UniProtKB-KW"/>
</dbReference>
<gene>
    <name evidence="6" type="primary">kdgR_1</name>
    <name evidence="6" type="ORF">OCH7691_03406</name>
</gene>
<evidence type="ECO:0000256" key="3">
    <source>
        <dbReference type="ARBA" id="ARBA00023163"/>
    </source>
</evidence>
<dbReference type="Gene3D" id="3.30.450.40">
    <property type="match status" value="1"/>
</dbReference>
<protein>
    <submittedName>
        <fullName evidence="6">Transcriptional regulator KdgR</fullName>
    </submittedName>
</protein>
<evidence type="ECO:0000259" key="5">
    <source>
        <dbReference type="PROSITE" id="PS51078"/>
    </source>
</evidence>
<feature type="domain" description="IclR-ED" evidence="5">
    <location>
        <begin position="76"/>
        <end position="256"/>
    </location>
</feature>
<dbReference type="Gene3D" id="1.10.10.10">
    <property type="entry name" value="Winged helix-like DNA-binding domain superfamily/Winged helix DNA-binding domain"/>
    <property type="match status" value="1"/>
</dbReference>
<dbReference type="AlphaFoldDB" id="A0A1Y5TWA3"/>
<feature type="domain" description="HTH iclR-type" evidence="4">
    <location>
        <begin position="13"/>
        <end position="75"/>
    </location>
</feature>
<keyword evidence="3" id="KW-0804">Transcription</keyword>
<dbReference type="GO" id="GO:0045892">
    <property type="term" value="P:negative regulation of DNA-templated transcription"/>
    <property type="evidence" value="ECO:0007669"/>
    <property type="project" value="TreeGrafter"/>
</dbReference>
<dbReference type="InterPro" id="IPR036390">
    <property type="entry name" value="WH_DNA-bd_sf"/>
</dbReference>
<organism evidence="6 7">
    <name type="scientific">Oceanibacterium hippocampi</name>
    <dbReference type="NCBI Taxonomy" id="745714"/>
    <lineage>
        <taxon>Bacteria</taxon>
        <taxon>Pseudomonadati</taxon>
        <taxon>Pseudomonadota</taxon>
        <taxon>Alphaproteobacteria</taxon>
        <taxon>Sneathiellales</taxon>
        <taxon>Sneathiellaceae</taxon>
        <taxon>Oceanibacterium</taxon>
    </lineage>
</organism>
<dbReference type="SUPFAM" id="SSF46785">
    <property type="entry name" value="Winged helix' DNA-binding domain"/>
    <property type="match status" value="1"/>
</dbReference>
<evidence type="ECO:0000256" key="1">
    <source>
        <dbReference type="ARBA" id="ARBA00023015"/>
    </source>
</evidence>
<dbReference type="InterPro" id="IPR050707">
    <property type="entry name" value="HTH_MetabolicPath_Reg"/>
</dbReference>
<dbReference type="SMART" id="SM00346">
    <property type="entry name" value="HTH_ICLR"/>
    <property type="match status" value="1"/>
</dbReference>
<dbReference type="PROSITE" id="PS51078">
    <property type="entry name" value="ICLR_ED"/>
    <property type="match status" value="1"/>
</dbReference>
<accession>A0A1Y5TWA3</accession>
<evidence type="ECO:0000256" key="2">
    <source>
        <dbReference type="ARBA" id="ARBA00023125"/>
    </source>
</evidence>
<dbReference type="InParanoid" id="A0A1Y5TWA3"/>
<dbReference type="PANTHER" id="PTHR30136">
    <property type="entry name" value="HELIX-TURN-HELIX TRANSCRIPTIONAL REGULATOR, ICLR FAMILY"/>
    <property type="match status" value="1"/>
</dbReference>
<sequence length="256" mass="27874">MNETPAGRSSLFVSSVDKAFNVLRAFDTDATSLSLTQISAACGYNLSMVQRFVYTLQTLGYLRKDPQTRHYSPSPKLLNLGTSYLRCEELARRATPYIRQASDRSSETISLLELDGSDVIHIIRYGAPSSVNTRILLGTRMPAVGSAGGRVIIANRPDEEAAAIIDGTEVEQGRNPPDRADIEESLAAARRDGYCIVNNTPGASYVTVAAPVSGAEHLAIASVEFTVPSERWNETARREMLLRLLIDTTQALSVKP</sequence>
<dbReference type="Pfam" id="PF01614">
    <property type="entry name" value="IclR_C"/>
    <property type="match status" value="1"/>
</dbReference>
<dbReference type="Pfam" id="PF09339">
    <property type="entry name" value="HTH_IclR"/>
    <property type="match status" value="1"/>
</dbReference>
<reference evidence="6 7" key="1">
    <citation type="submission" date="2017-03" db="EMBL/GenBank/DDBJ databases">
        <authorList>
            <person name="Afonso C.L."/>
            <person name="Miller P.J."/>
            <person name="Scott M.A."/>
            <person name="Spackman E."/>
            <person name="Goraichik I."/>
            <person name="Dimitrov K.M."/>
            <person name="Suarez D.L."/>
            <person name="Swayne D.E."/>
        </authorList>
    </citation>
    <scope>NUCLEOTIDE SEQUENCE [LARGE SCALE GENOMIC DNA]</scope>
    <source>
        <strain evidence="6 7">CECT 7691</strain>
    </source>
</reference>
<dbReference type="PROSITE" id="PS51077">
    <property type="entry name" value="HTH_ICLR"/>
    <property type="match status" value="1"/>
</dbReference>
<dbReference type="EMBL" id="FWFR01000003">
    <property type="protein sequence ID" value="SLN71855.1"/>
    <property type="molecule type" value="Genomic_DNA"/>
</dbReference>
<dbReference type="InterPro" id="IPR036388">
    <property type="entry name" value="WH-like_DNA-bd_sf"/>
</dbReference>
<evidence type="ECO:0000313" key="6">
    <source>
        <dbReference type="EMBL" id="SLN71855.1"/>
    </source>
</evidence>
<evidence type="ECO:0000313" key="7">
    <source>
        <dbReference type="Proteomes" id="UP000193200"/>
    </source>
</evidence>
<dbReference type="InterPro" id="IPR029016">
    <property type="entry name" value="GAF-like_dom_sf"/>
</dbReference>
<dbReference type="Proteomes" id="UP000193200">
    <property type="component" value="Unassembled WGS sequence"/>
</dbReference>
<dbReference type="InterPro" id="IPR014757">
    <property type="entry name" value="Tscrpt_reg_IclR_C"/>
</dbReference>
<name>A0A1Y5TWA3_9PROT</name>
<dbReference type="RefSeq" id="WP_176245126.1">
    <property type="nucleotide sequence ID" value="NZ_FWFR01000003.1"/>
</dbReference>
<dbReference type="InterPro" id="IPR005471">
    <property type="entry name" value="Tscrpt_reg_IclR_N"/>
</dbReference>
<evidence type="ECO:0000259" key="4">
    <source>
        <dbReference type="PROSITE" id="PS51077"/>
    </source>
</evidence>